<proteinExistence type="inferred from homology"/>
<dbReference type="GO" id="GO:0005524">
    <property type="term" value="F:ATP binding"/>
    <property type="evidence" value="ECO:0007669"/>
    <property type="project" value="InterPro"/>
</dbReference>
<feature type="domain" description="UVR" evidence="4">
    <location>
        <begin position="165"/>
        <end position="200"/>
    </location>
</feature>
<dbReference type="Pfam" id="PF00271">
    <property type="entry name" value="Helicase_C"/>
    <property type="match status" value="1"/>
</dbReference>
<dbReference type="Proteomes" id="UP000677228">
    <property type="component" value="Unassembled WGS sequence"/>
</dbReference>
<evidence type="ECO:0000313" key="8">
    <source>
        <dbReference type="Proteomes" id="UP000677228"/>
    </source>
</evidence>
<dbReference type="GO" id="GO:0009380">
    <property type="term" value="C:excinuclease repair complex"/>
    <property type="evidence" value="ECO:0007669"/>
    <property type="project" value="InterPro"/>
</dbReference>
<dbReference type="PROSITE" id="PS51194">
    <property type="entry name" value="HELICASE_CTER"/>
    <property type="match status" value="1"/>
</dbReference>
<comment type="similarity">
    <text evidence="1">Belongs to the UvrB family.</text>
</comment>
<dbReference type="EMBL" id="CAJNOK010000057">
    <property type="protein sequence ID" value="CAF0726059.1"/>
    <property type="molecule type" value="Genomic_DNA"/>
</dbReference>
<dbReference type="SMART" id="SM00490">
    <property type="entry name" value="HELICc"/>
    <property type="match status" value="1"/>
</dbReference>
<comment type="caution">
    <text evidence="6">The sequence shown here is derived from an EMBL/GenBank/DDBJ whole genome shotgun (WGS) entry which is preliminary data.</text>
</comment>
<dbReference type="PANTHER" id="PTHR24029:SF0">
    <property type="entry name" value="UVRABC SYSTEM PROTEIN B"/>
    <property type="match status" value="1"/>
</dbReference>
<dbReference type="PROSITE" id="PS50151">
    <property type="entry name" value="UVR"/>
    <property type="match status" value="1"/>
</dbReference>
<dbReference type="SUPFAM" id="SSF46600">
    <property type="entry name" value="C-terminal UvrC-binding domain of UvrB"/>
    <property type="match status" value="1"/>
</dbReference>
<evidence type="ECO:0000313" key="7">
    <source>
        <dbReference type="EMBL" id="CAF3499552.1"/>
    </source>
</evidence>
<evidence type="ECO:0000256" key="2">
    <source>
        <dbReference type="ARBA" id="ARBA00026033"/>
    </source>
</evidence>
<dbReference type="GO" id="GO:0006289">
    <property type="term" value="P:nucleotide-excision repair"/>
    <property type="evidence" value="ECO:0007669"/>
    <property type="project" value="InterPro"/>
</dbReference>
<gene>
    <name evidence="6" type="ORF">OVA965_LOCUS438</name>
    <name evidence="7" type="ORF">TMI583_LOCUS438</name>
</gene>
<dbReference type="PANTHER" id="PTHR24029">
    <property type="entry name" value="UVRABC SYSTEM PROTEIN B"/>
    <property type="match status" value="1"/>
</dbReference>
<dbReference type="AlphaFoldDB" id="A0A8S2CKC5"/>
<dbReference type="SUPFAM" id="SSF52540">
    <property type="entry name" value="P-loop containing nucleoside triphosphate hydrolases"/>
    <property type="match status" value="1"/>
</dbReference>
<dbReference type="GO" id="GO:0016887">
    <property type="term" value="F:ATP hydrolysis activity"/>
    <property type="evidence" value="ECO:0007669"/>
    <property type="project" value="InterPro"/>
</dbReference>
<dbReference type="InterPro" id="IPR001943">
    <property type="entry name" value="UVR_dom"/>
</dbReference>
<dbReference type="EMBL" id="CAJOBA010000057">
    <property type="protein sequence ID" value="CAF3499552.1"/>
    <property type="molecule type" value="Genomic_DNA"/>
</dbReference>
<feature type="domain" description="Helicase C-terminal" evidence="5">
    <location>
        <begin position="1"/>
        <end position="136"/>
    </location>
</feature>
<sequence length="216" mass="24574">MSEDMSQYLKDKGFKVAYLHNELKTLERAKILNDLRRGKYDILVGINLLREGLDIPEVTFVAILDADKEGFLRNNKSLIQIIGRAARNEKGRVVMYAAKTTKSMQFAIDETNRRRALQIAYNQKHGITPATIIKGIRDDMQGRDGQKEIDAYLSSGVKHSSRQTAQLVARLRREMMEAAKKQEYERASELRDMIIEIEAASLSKTKSSSLVKDVKI</sequence>
<protein>
    <recommendedName>
        <fullName evidence="3">UvrABC system protein B</fullName>
    </recommendedName>
</protein>
<dbReference type="InterPro" id="IPR001650">
    <property type="entry name" value="Helicase_C-like"/>
</dbReference>
<dbReference type="InterPro" id="IPR004807">
    <property type="entry name" value="UvrB"/>
</dbReference>
<organism evidence="6 8">
    <name type="scientific">Didymodactylos carnosus</name>
    <dbReference type="NCBI Taxonomy" id="1234261"/>
    <lineage>
        <taxon>Eukaryota</taxon>
        <taxon>Metazoa</taxon>
        <taxon>Spiralia</taxon>
        <taxon>Gnathifera</taxon>
        <taxon>Rotifera</taxon>
        <taxon>Eurotatoria</taxon>
        <taxon>Bdelloidea</taxon>
        <taxon>Philodinida</taxon>
        <taxon>Philodinidae</taxon>
        <taxon>Didymodactylos</taxon>
    </lineage>
</organism>
<dbReference type="GO" id="GO:0003677">
    <property type="term" value="F:DNA binding"/>
    <property type="evidence" value="ECO:0007669"/>
    <property type="project" value="InterPro"/>
</dbReference>
<dbReference type="InterPro" id="IPR027417">
    <property type="entry name" value="P-loop_NTPase"/>
</dbReference>
<evidence type="ECO:0000259" key="5">
    <source>
        <dbReference type="PROSITE" id="PS51194"/>
    </source>
</evidence>
<dbReference type="InterPro" id="IPR036876">
    <property type="entry name" value="UVR_dom_sf"/>
</dbReference>
<dbReference type="Pfam" id="PF02151">
    <property type="entry name" value="UVR"/>
    <property type="match status" value="1"/>
</dbReference>
<dbReference type="InterPro" id="IPR024759">
    <property type="entry name" value="UvrB_YAD/RRR_dom"/>
</dbReference>
<evidence type="ECO:0000256" key="1">
    <source>
        <dbReference type="ARBA" id="ARBA00008533"/>
    </source>
</evidence>
<evidence type="ECO:0000313" key="6">
    <source>
        <dbReference type="EMBL" id="CAF0726059.1"/>
    </source>
</evidence>
<evidence type="ECO:0000259" key="4">
    <source>
        <dbReference type="PROSITE" id="PS50151"/>
    </source>
</evidence>
<dbReference type="Gene3D" id="3.40.50.300">
    <property type="entry name" value="P-loop containing nucleotide triphosphate hydrolases"/>
    <property type="match status" value="1"/>
</dbReference>
<reference evidence="6" key="1">
    <citation type="submission" date="2021-02" db="EMBL/GenBank/DDBJ databases">
        <authorList>
            <person name="Nowell W R."/>
        </authorList>
    </citation>
    <scope>NUCLEOTIDE SEQUENCE</scope>
</reference>
<comment type="subunit">
    <text evidence="2">Forms a heterotetramer with UvrA during the search for lesions. Interacts with UvrC in an incision complex.</text>
</comment>
<name>A0A8S2CKC5_9BILA</name>
<dbReference type="Pfam" id="PF12344">
    <property type="entry name" value="UvrB"/>
    <property type="match status" value="1"/>
</dbReference>
<dbReference type="Proteomes" id="UP000682733">
    <property type="component" value="Unassembled WGS sequence"/>
</dbReference>
<dbReference type="Gene3D" id="4.10.860.10">
    <property type="entry name" value="UVR domain"/>
    <property type="match status" value="1"/>
</dbReference>
<evidence type="ECO:0000256" key="3">
    <source>
        <dbReference type="ARBA" id="ARBA00029504"/>
    </source>
</evidence>
<accession>A0A8S2CKC5</accession>